<dbReference type="EMBL" id="ADLT01000050">
    <property type="protein sequence ID" value="EHO62555.1"/>
    <property type="molecule type" value="Genomic_DNA"/>
</dbReference>
<comment type="caution">
    <text evidence="2">The sequence shown here is derived from an EMBL/GenBank/DDBJ whole genome shotgun (WGS) entry which is preliminary data.</text>
</comment>
<evidence type="ECO:0008006" key="4">
    <source>
        <dbReference type="Google" id="ProtNLM"/>
    </source>
</evidence>
<dbReference type="PATRIC" id="fig|742743.3.peg.1555"/>
<proteinExistence type="predicted"/>
<dbReference type="Proteomes" id="UP000003277">
    <property type="component" value="Unassembled WGS sequence"/>
</dbReference>
<organism evidence="2 3">
    <name type="scientific">Dialister succinatiphilus YIT 11850</name>
    <dbReference type="NCBI Taxonomy" id="742743"/>
    <lineage>
        <taxon>Bacteria</taxon>
        <taxon>Bacillati</taxon>
        <taxon>Bacillota</taxon>
        <taxon>Negativicutes</taxon>
        <taxon>Veillonellales</taxon>
        <taxon>Veillonellaceae</taxon>
        <taxon>Dialister</taxon>
    </lineage>
</organism>
<accession>H1D1M7</accession>
<evidence type="ECO:0000256" key="1">
    <source>
        <dbReference type="SAM" id="Coils"/>
    </source>
</evidence>
<dbReference type="AlphaFoldDB" id="H1D1M7"/>
<keyword evidence="1" id="KW-0175">Coiled coil</keyword>
<feature type="coiled-coil region" evidence="1">
    <location>
        <begin position="184"/>
        <end position="211"/>
    </location>
</feature>
<evidence type="ECO:0000313" key="2">
    <source>
        <dbReference type="EMBL" id="EHO62555.1"/>
    </source>
</evidence>
<dbReference type="RefSeq" id="WP_008860009.1">
    <property type="nucleotide sequence ID" value="NZ_JH591188.1"/>
</dbReference>
<dbReference type="eggNOG" id="ENOG5032C11">
    <property type="taxonomic scope" value="Bacteria"/>
</dbReference>
<dbReference type="HOGENOM" id="CLU_083612_0_0_9"/>
<dbReference type="InterPro" id="IPR025503">
    <property type="entry name" value="DUF4391"/>
</dbReference>
<dbReference type="OrthoDB" id="9805811at2"/>
<dbReference type="STRING" id="742743.HMPREF9453_01515"/>
<name>H1D1M7_9FIRM</name>
<sequence length="235" mass="27258">MEFLDNMKIPGTCIVDKPVYKTLFFRNVQMSTADKRSFDSLISSIRLYAVFQPDTINIPVYKDEIRDYSSVVVLLAAVKEEQIPSRLAEIIMHAIPYPMMLFFLYGEKWQLWMTGEHVNPSNPSQMVLENIVHSEWADVEKAPFVISEARFTNLYDFYTDLLDTFSKYLAAKKGMAHVTDGIKARESLASMEELEKEIDKKRAQLKREDRFARRVSLNVEIQKLKACLQQLKEGE</sequence>
<evidence type="ECO:0000313" key="3">
    <source>
        <dbReference type="Proteomes" id="UP000003277"/>
    </source>
</evidence>
<gene>
    <name evidence="2" type="ORF">HMPREF9453_01515</name>
</gene>
<keyword evidence="3" id="KW-1185">Reference proteome</keyword>
<dbReference type="Pfam" id="PF14335">
    <property type="entry name" value="DUF4391"/>
    <property type="match status" value="1"/>
</dbReference>
<reference evidence="2 3" key="1">
    <citation type="submission" date="2011-11" db="EMBL/GenBank/DDBJ databases">
        <title>The Genome Sequence of Dialister succinatiphilus YIT 11850.</title>
        <authorList>
            <consortium name="The Broad Institute Genome Sequencing Platform"/>
            <person name="Earl A."/>
            <person name="Ward D."/>
            <person name="Feldgarden M."/>
            <person name="Gevers D."/>
            <person name="Morotomi M."/>
            <person name="Young S.K."/>
            <person name="Zeng Q."/>
            <person name="Gargeya S."/>
            <person name="Fitzgerald M."/>
            <person name="Haas B."/>
            <person name="Abouelleil A."/>
            <person name="Alvarado L."/>
            <person name="Arachchi H.M."/>
            <person name="Berlin A."/>
            <person name="Brown A."/>
            <person name="Chapman S.B."/>
            <person name="Dunbar C."/>
            <person name="Gearin G."/>
            <person name="Goldberg J."/>
            <person name="Griggs A."/>
            <person name="Gujja S."/>
            <person name="Heiman D."/>
            <person name="Howarth C."/>
            <person name="Lui A."/>
            <person name="MacDonald P.J.P."/>
            <person name="Montmayeur A."/>
            <person name="Murphy C."/>
            <person name="Neiman D."/>
            <person name="Pearson M."/>
            <person name="Priest M."/>
            <person name="Roberts A."/>
            <person name="Saif S."/>
            <person name="Shea T."/>
            <person name="Sisk P."/>
            <person name="Stolte C."/>
            <person name="Sykes S."/>
            <person name="Wortman J."/>
            <person name="Nusbaum C."/>
            <person name="Birren B."/>
        </authorList>
    </citation>
    <scope>NUCLEOTIDE SEQUENCE [LARGE SCALE GENOMIC DNA]</scope>
    <source>
        <strain evidence="2 3">YIT 11850</strain>
    </source>
</reference>
<protein>
    <recommendedName>
        <fullName evidence="4">DUF4391 domain-containing protein</fullName>
    </recommendedName>
</protein>